<reference evidence="2 3" key="1">
    <citation type="submission" date="2016-10" db="EMBL/GenBank/DDBJ databases">
        <authorList>
            <person name="de Groot N.N."/>
        </authorList>
    </citation>
    <scope>NUCLEOTIDE SEQUENCE [LARGE SCALE GENOMIC DNA]</scope>
    <source>
        <strain evidence="2 3">DSM 15695</strain>
    </source>
</reference>
<dbReference type="PANTHER" id="PTHR34386:SF1">
    <property type="entry name" value="GLUTAREDOXIN-LIKE PROTEIN NRDH"/>
    <property type="match status" value="1"/>
</dbReference>
<evidence type="ECO:0000313" key="3">
    <source>
        <dbReference type="Proteomes" id="UP000198833"/>
    </source>
</evidence>
<dbReference type="RefSeq" id="WP_234971716.1">
    <property type="nucleotide sequence ID" value="NZ_CALUDV010000015.1"/>
</dbReference>
<dbReference type="CDD" id="cd02976">
    <property type="entry name" value="NrdH"/>
    <property type="match status" value="1"/>
</dbReference>
<organism evidence="2 3">
    <name type="scientific">Ignavigranum ruoffiae</name>
    <dbReference type="NCBI Taxonomy" id="89093"/>
    <lineage>
        <taxon>Bacteria</taxon>
        <taxon>Bacillati</taxon>
        <taxon>Bacillota</taxon>
        <taxon>Bacilli</taxon>
        <taxon>Lactobacillales</taxon>
        <taxon>Aerococcaceae</taxon>
        <taxon>Ignavigranum</taxon>
    </lineage>
</organism>
<dbReference type="Pfam" id="PF00462">
    <property type="entry name" value="Glutaredoxin"/>
    <property type="match status" value="1"/>
</dbReference>
<dbReference type="PROSITE" id="PS51354">
    <property type="entry name" value="GLUTAREDOXIN_2"/>
    <property type="match status" value="1"/>
</dbReference>
<dbReference type="STRING" id="89093.SAMN04488558_11710"/>
<evidence type="ECO:0000259" key="1">
    <source>
        <dbReference type="Pfam" id="PF00462"/>
    </source>
</evidence>
<proteinExistence type="predicted"/>
<dbReference type="InterPro" id="IPR002109">
    <property type="entry name" value="Glutaredoxin"/>
</dbReference>
<feature type="domain" description="Glutaredoxin" evidence="1">
    <location>
        <begin position="5"/>
        <end position="61"/>
    </location>
</feature>
<keyword evidence="3" id="KW-1185">Reference proteome</keyword>
<dbReference type="GO" id="GO:0045454">
    <property type="term" value="P:cell redox homeostasis"/>
    <property type="evidence" value="ECO:0007669"/>
    <property type="project" value="TreeGrafter"/>
</dbReference>
<protein>
    <submittedName>
        <fullName evidence="2">Ribonucleoside-diphosphate reductase class Ib glutaredoxin subunit</fullName>
    </submittedName>
</protein>
<evidence type="ECO:0000313" key="2">
    <source>
        <dbReference type="EMBL" id="SEQ52924.1"/>
    </source>
</evidence>
<dbReference type="InterPro" id="IPR051548">
    <property type="entry name" value="Grx-like_ET"/>
</dbReference>
<dbReference type="InterPro" id="IPR036249">
    <property type="entry name" value="Thioredoxin-like_sf"/>
</dbReference>
<dbReference type="PANTHER" id="PTHR34386">
    <property type="entry name" value="GLUTAREDOXIN"/>
    <property type="match status" value="1"/>
</dbReference>
<dbReference type="SUPFAM" id="SSF52833">
    <property type="entry name" value="Thioredoxin-like"/>
    <property type="match status" value="1"/>
</dbReference>
<dbReference type="AlphaFoldDB" id="A0A1H9GS88"/>
<dbReference type="Proteomes" id="UP000198833">
    <property type="component" value="Unassembled WGS sequence"/>
</dbReference>
<name>A0A1H9GS88_9LACT</name>
<accession>A0A1H9GS88</accession>
<dbReference type="EMBL" id="FOEN01000017">
    <property type="protein sequence ID" value="SEQ52924.1"/>
    <property type="molecule type" value="Genomic_DNA"/>
</dbReference>
<gene>
    <name evidence="2" type="ORF">SAMN04488558_11710</name>
</gene>
<dbReference type="GO" id="GO:0009055">
    <property type="term" value="F:electron transfer activity"/>
    <property type="evidence" value="ECO:0007669"/>
    <property type="project" value="TreeGrafter"/>
</dbReference>
<sequence>MNKTITLYTKPGCGQCMFTKKFLEKNQITFIEKDIQKSAQALKEVKNLGYASLPVVVIDGQESFSGYQSDRLQALVG</sequence>
<dbReference type="Gene3D" id="3.40.30.10">
    <property type="entry name" value="Glutaredoxin"/>
    <property type="match status" value="1"/>
</dbReference>